<dbReference type="EMBL" id="JASNVP010000003">
    <property type="protein sequence ID" value="MDK4325728.1"/>
    <property type="molecule type" value="Genomic_DNA"/>
</dbReference>
<evidence type="ECO:0000313" key="2">
    <source>
        <dbReference type="Proteomes" id="UP001226160"/>
    </source>
</evidence>
<proteinExistence type="predicted"/>
<organism evidence="1 2">
    <name type="scientific">Corynebacterium propinquum</name>
    <dbReference type="NCBI Taxonomy" id="43769"/>
    <lineage>
        <taxon>Bacteria</taxon>
        <taxon>Bacillati</taxon>
        <taxon>Actinomycetota</taxon>
        <taxon>Actinomycetes</taxon>
        <taxon>Mycobacteriales</taxon>
        <taxon>Corynebacteriaceae</taxon>
        <taxon>Corynebacterium</taxon>
    </lineage>
</organism>
<reference evidence="1" key="1">
    <citation type="submission" date="2023-05" db="EMBL/GenBank/DDBJ databases">
        <title>Metabolic capabilities are highly conserved among human nasal-associated Corynebacterium species in pangenomic analyses.</title>
        <authorList>
            <person name="Tran T.H."/>
            <person name="Roberts A.Q."/>
            <person name="Escapa I.F."/>
            <person name="Gao W."/>
            <person name="Conlan S."/>
            <person name="Kong H."/>
            <person name="Segre J.A."/>
            <person name="Kelly M.S."/>
            <person name="Lemon K.P."/>
        </authorList>
    </citation>
    <scope>NUCLEOTIDE SEQUENCE</scope>
    <source>
        <strain evidence="1">KPL2654</strain>
    </source>
</reference>
<evidence type="ECO:0000313" key="1">
    <source>
        <dbReference type="EMBL" id="MDK4325728.1"/>
    </source>
</evidence>
<dbReference type="AlphaFoldDB" id="A0AAP4BTZ6"/>
<gene>
    <name evidence="1" type="ORF">QPX54_04260</name>
</gene>
<protein>
    <submittedName>
        <fullName evidence="1">Uncharacterized protein</fullName>
    </submittedName>
</protein>
<name>A0AAP4BTZ6_9CORY</name>
<sequence>MSASESNKSFTERGIPTHQQLVVPVLKAMHVLGGSARANEITEHVLELVPGSEDLQQITYPTRPNLSVLIDRIGGLVLRLN</sequence>
<dbReference type="Proteomes" id="UP001226160">
    <property type="component" value="Unassembled WGS sequence"/>
</dbReference>
<comment type="caution">
    <text evidence="1">The sequence shown here is derived from an EMBL/GenBank/DDBJ whole genome shotgun (WGS) entry which is preliminary data.</text>
</comment>
<accession>A0AAP4BTZ6</accession>
<dbReference type="RefSeq" id="WP_239211676.1">
    <property type="nucleotide sequence ID" value="NZ_CP091865.1"/>
</dbReference>